<dbReference type="Proteomes" id="UP000621898">
    <property type="component" value="Unassembled WGS sequence"/>
</dbReference>
<evidence type="ECO:0000313" key="3">
    <source>
        <dbReference type="Proteomes" id="UP000621898"/>
    </source>
</evidence>
<organism evidence="2 3">
    <name type="scientific">Rhodanobacter panaciterrae</name>
    <dbReference type="NCBI Taxonomy" id="490572"/>
    <lineage>
        <taxon>Bacteria</taxon>
        <taxon>Pseudomonadati</taxon>
        <taxon>Pseudomonadota</taxon>
        <taxon>Gammaproteobacteria</taxon>
        <taxon>Lysobacterales</taxon>
        <taxon>Rhodanobacteraceae</taxon>
        <taxon>Rhodanobacter</taxon>
    </lineage>
</organism>
<reference evidence="3" key="1">
    <citation type="journal article" date="2019" name="Int. J. Syst. Evol. Microbiol.">
        <title>The Global Catalogue of Microorganisms (GCM) 10K type strain sequencing project: providing services to taxonomists for standard genome sequencing and annotation.</title>
        <authorList>
            <consortium name="The Broad Institute Genomics Platform"/>
            <consortium name="The Broad Institute Genome Sequencing Center for Infectious Disease"/>
            <person name="Wu L."/>
            <person name="Ma J."/>
        </authorList>
    </citation>
    <scope>NUCLEOTIDE SEQUENCE [LARGE SCALE GENOMIC DNA]</scope>
    <source>
        <strain evidence="3">KCTC 22232</strain>
    </source>
</reference>
<evidence type="ECO:0000256" key="1">
    <source>
        <dbReference type="SAM" id="MobiDB-lite"/>
    </source>
</evidence>
<protein>
    <recommendedName>
        <fullName evidence="4">Transposase</fullName>
    </recommendedName>
</protein>
<evidence type="ECO:0008006" key="4">
    <source>
        <dbReference type="Google" id="ProtNLM"/>
    </source>
</evidence>
<dbReference type="EMBL" id="BMXT01000001">
    <property type="protein sequence ID" value="GGY19172.1"/>
    <property type="molecule type" value="Genomic_DNA"/>
</dbReference>
<feature type="region of interest" description="Disordered" evidence="1">
    <location>
        <begin position="1"/>
        <end position="25"/>
    </location>
</feature>
<name>A0ABQ2ZLF4_9GAMM</name>
<proteinExistence type="predicted"/>
<keyword evidence="3" id="KW-1185">Reference proteome</keyword>
<sequence length="77" mass="9165">MKHRGSSQHVRGATTRADHPPQYDSNPSHWLKQMFYGGFKTFVVLQQERCWVDGSSAQRADIRRFEHRLRRTVPRDR</sequence>
<comment type="caution">
    <text evidence="2">The sequence shown here is derived from an EMBL/GenBank/DDBJ whole genome shotgun (WGS) entry which is preliminary data.</text>
</comment>
<evidence type="ECO:0000313" key="2">
    <source>
        <dbReference type="EMBL" id="GGY19172.1"/>
    </source>
</evidence>
<gene>
    <name evidence="2" type="ORF">GCM10008098_09270</name>
</gene>
<accession>A0ABQ2ZLF4</accession>